<feature type="coiled-coil region" evidence="1">
    <location>
        <begin position="226"/>
        <end position="316"/>
    </location>
</feature>
<keyword evidence="1" id="KW-0175">Coiled coil</keyword>
<evidence type="ECO:0000313" key="3">
    <source>
        <dbReference type="Proteomes" id="UP000198775"/>
    </source>
</evidence>
<organism evidence="2 3">
    <name type="scientific">Halorientalis persicus</name>
    <dbReference type="NCBI Taxonomy" id="1367881"/>
    <lineage>
        <taxon>Archaea</taxon>
        <taxon>Methanobacteriati</taxon>
        <taxon>Methanobacteriota</taxon>
        <taxon>Stenosarchaea group</taxon>
        <taxon>Halobacteria</taxon>
        <taxon>Halobacteriales</taxon>
        <taxon>Haloarculaceae</taxon>
        <taxon>Halorientalis</taxon>
    </lineage>
</organism>
<sequence length="397" mass="44584">MTDVTHAVTQSALEAFTREYLNDLGAAIRENGSWWEVRLPSHVDVDFSDRHEFEIALDGERRDETEDSVYVLTPESEFTQQLLDEAAAMATVGQLALTDSMTDGDYRDPPWIVESDVEVEDAAFSPYYDRTAICVFVRIDVETVSEYQTQFLEAVTIDVESKDQLPGVTEILVEEFFSPKSGWRDEVTVGSDQSDVTDAPEKIADAIVAGQEAAVGGVQEEIDEIRQSASRAADSEFEEYRQLQEQRINDHRTEIDSLSNRLQKLSSDVDGADSQQQRVEALEKRQELKAEKEDLEAELEELLQEKEQGYAQKRQEIYRRHSIEVNTKPTAFTLVTYERGEIEFTVADNGRTAVMRAPYAIGAGVTDEVHCENCNTQLSAENPISLVAGRLGCQSCQ</sequence>
<dbReference type="Proteomes" id="UP000198775">
    <property type="component" value="Unassembled WGS sequence"/>
</dbReference>
<reference evidence="3" key="1">
    <citation type="submission" date="2016-10" db="EMBL/GenBank/DDBJ databases">
        <authorList>
            <person name="Varghese N."/>
            <person name="Submissions S."/>
        </authorList>
    </citation>
    <scope>NUCLEOTIDE SEQUENCE [LARGE SCALE GENOMIC DNA]</scope>
    <source>
        <strain evidence="3">IBRC-M 10043</strain>
    </source>
</reference>
<keyword evidence="3" id="KW-1185">Reference proteome</keyword>
<protein>
    <submittedName>
        <fullName evidence="2">Uncharacterized protein</fullName>
    </submittedName>
</protein>
<dbReference type="AlphaFoldDB" id="A0A1H8UTQ9"/>
<gene>
    <name evidence="2" type="ORF">SAMN05216388_103016</name>
</gene>
<dbReference type="EMBL" id="FOCX01000030">
    <property type="protein sequence ID" value="SEP06294.1"/>
    <property type="molecule type" value="Genomic_DNA"/>
</dbReference>
<dbReference type="OrthoDB" id="162956at2157"/>
<accession>A0A1H8UTQ9</accession>
<evidence type="ECO:0000256" key="1">
    <source>
        <dbReference type="SAM" id="Coils"/>
    </source>
</evidence>
<name>A0A1H8UTQ9_9EURY</name>
<dbReference type="RefSeq" id="WP_092663665.1">
    <property type="nucleotide sequence ID" value="NZ_FOCX01000030.1"/>
</dbReference>
<evidence type="ECO:0000313" key="2">
    <source>
        <dbReference type="EMBL" id="SEP06294.1"/>
    </source>
</evidence>
<proteinExistence type="predicted"/>